<dbReference type="RefSeq" id="WP_152574753.1">
    <property type="nucleotide sequence ID" value="NZ_VIKU02000003.1"/>
</dbReference>
<dbReference type="GO" id="GO:0046872">
    <property type="term" value="F:metal ion binding"/>
    <property type="evidence" value="ECO:0007669"/>
    <property type="project" value="UniProtKB-KW"/>
</dbReference>
<accession>A0A967ATT6</accession>
<comment type="caution">
    <text evidence="6">The sequence shown here is derived from an EMBL/GenBank/DDBJ whole genome shotgun (WGS) entry which is preliminary data.</text>
</comment>
<evidence type="ECO:0000313" key="7">
    <source>
        <dbReference type="Proteomes" id="UP000707206"/>
    </source>
</evidence>
<dbReference type="EMBL" id="VIKU02000003">
    <property type="protein sequence ID" value="NHF60261.1"/>
    <property type="molecule type" value="Genomic_DNA"/>
</dbReference>
<dbReference type="Pfam" id="PF06902">
    <property type="entry name" value="Fer4_19"/>
    <property type="match status" value="1"/>
</dbReference>
<reference evidence="6" key="2">
    <citation type="submission" date="2020-03" db="EMBL/GenBank/DDBJ databases">
        <title>Flavobacteriaceae bacterium strain TP-CH-4, a member of the family Flavobacteriaceae isolated from a deep-sea seamount.</title>
        <authorList>
            <person name="Zhang D.-C."/>
        </authorList>
    </citation>
    <scope>NUCLEOTIDE SEQUENCE</scope>
    <source>
        <strain evidence="6">TP-CH-4</strain>
    </source>
</reference>
<keyword evidence="3" id="KW-0408">Iron</keyword>
<dbReference type="InterPro" id="IPR010693">
    <property type="entry name" value="Divergent_4Fe-4S_mono-cluster"/>
</dbReference>
<gene>
    <name evidence="6" type="ORF">FK220_012980</name>
</gene>
<dbReference type="Pfam" id="PF09360">
    <property type="entry name" value="zf-CDGSH"/>
    <property type="match status" value="1"/>
</dbReference>
<dbReference type="SUPFAM" id="SSF54862">
    <property type="entry name" value="4Fe-4S ferredoxins"/>
    <property type="match status" value="1"/>
</dbReference>
<keyword evidence="1" id="KW-0001">2Fe-2S</keyword>
<dbReference type="AlphaFoldDB" id="A0A967ATT6"/>
<dbReference type="GO" id="GO:0005737">
    <property type="term" value="C:cytoplasm"/>
    <property type="evidence" value="ECO:0007669"/>
    <property type="project" value="UniProtKB-ARBA"/>
</dbReference>
<evidence type="ECO:0000256" key="4">
    <source>
        <dbReference type="ARBA" id="ARBA00023014"/>
    </source>
</evidence>
<keyword evidence="2" id="KW-0479">Metal-binding</keyword>
<dbReference type="SMART" id="SM00704">
    <property type="entry name" value="ZnF_CDGSH"/>
    <property type="match status" value="1"/>
</dbReference>
<proteinExistence type="predicted"/>
<keyword evidence="7" id="KW-1185">Reference proteome</keyword>
<dbReference type="Gene3D" id="3.30.70.20">
    <property type="match status" value="1"/>
</dbReference>
<dbReference type="Gene3D" id="3.40.5.90">
    <property type="entry name" value="CDGSH iron-sulfur domain, mitoNEET-type"/>
    <property type="match status" value="1"/>
</dbReference>
<evidence type="ECO:0000256" key="3">
    <source>
        <dbReference type="ARBA" id="ARBA00023004"/>
    </source>
</evidence>
<dbReference type="GO" id="GO:0051537">
    <property type="term" value="F:2 iron, 2 sulfur cluster binding"/>
    <property type="evidence" value="ECO:0007669"/>
    <property type="project" value="UniProtKB-KW"/>
</dbReference>
<organism evidence="6 7">
    <name type="scientific">Pelagihabitans pacificus</name>
    <dbReference type="NCBI Taxonomy" id="2696054"/>
    <lineage>
        <taxon>Bacteria</taxon>
        <taxon>Pseudomonadati</taxon>
        <taxon>Bacteroidota</taxon>
        <taxon>Flavobacteriia</taxon>
        <taxon>Flavobacteriales</taxon>
        <taxon>Flavobacteriaceae</taxon>
        <taxon>Pelagihabitans</taxon>
    </lineage>
</organism>
<dbReference type="InterPro" id="IPR042216">
    <property type="entry name" value="MitoNEET_CISD"/>
</dbReference>
<dbReference type="Proteomes" id="UP000707206">
    <property type="component" value="Unassembled WGS sequence"/>
</dbReference>
<evidence type="ECO:0000256" key="1">
    <source>
        <dbReference type="ARBA" id="ARBA00022714"/>
    </source>
</evidence>
<evidence type="ECO:0000313" key="6">
    <source>
        <dbReference type="EMBL" id="NHF60261.1"/>
    </source>
</evidence>
<name>A0A967ATT6_9FLAO</name>
<reference evidence="6" key="1">
    <citation type="submission" date="2019-07" db="EMBL/GenBank/DDBJ databases">
        <authorList>
            <person name="De-Chao Zhang Q."/>
        </authorList>
    </citation>
    <scope>NUCLEOTIDE SEQUENCE</scope>
    <source>
        <strain evidence="6">TP-CH-4</strain>
    </source>
</reference>
<protein>
    <recommendedName>
        <fullName evidence="5">Iron-binding zinc finger CDGSH type domain-containing protein</fullName>
    </recommendedName>
</protein>
<evidence type="ECO:0000256" key="2">
    <source>
        <dbReference type="ARBA" id="ARBA00022723"/>
    </source>
</evidence>
<evidence type="ECO:0000259" key="5">
    <source>
        <dbReference type="SMART" id="SM00704"/>
    </source>
</evidence>
<keyword evidence="4" id="KW-0411">Iron-sulfur</keyword>
<dbReference type="InterPro" id="IPR018967">
    <property type="entry name" value="FeS-contain_CDGSH-typ"/>
</dbReference>
<feature type="domain" description="Iron-binding zinc finger CDGSH type" evidence="5">
    <location>
        <begin position="99"/>
        <end position="142"/>
    </location>
</feature>
<sequence>MSEREIVKRYSNGELTVVWKPKKCIHSGICVKTLPQVYDPNEKPWIKAENATVEELKSQIELCPSGALTYELEGTEENGSTSKTDTEVRVRENGPLLINGVLTVTLGDGTVEKKTGNTAFCRCGASNNKPYCDGTHRSMDFRG</sequence>